<evidence type="ECO:0000313" key="1">
    <source>
        <dbReference type="EMBL" id="ANA49475.1"/>
    </source>
</evidence>
<sequence length="95" mass="11209">MILYAAVNNTENGYATDQLAAKSLIDEHGILSYFEVEYIDIDRNSSVVKLEGNEREFNTVNFEFFLLTEDGRKEYNIFENPLKLEYIRKIYLHTF</sequence>
<dbReference type="OrthoDB" id="17493at10239"/>
<dbReference type="Proteomes" id="UP000204511">
    <property type="component" value="Genome"/>
</dbReference>
<name>A0A1B0VVJ2_9CAUD</name>
<dbReference type="RefSeq" id="YP_009286487.1">
    <property type="nucleotide sequence ID" value="NC_031065.1"/>
</dbReference>
<dbReference type="GeneID" id="29060445"/>
<organism evidence="1 2">
    <name type="scientific">Salmonella phage vB_SnwM_CGG4-1</name>
    <dbReference type="NCBI Taxonomy" id="1815631"/>
    <lineage>
        <taxon>Viruses</taxon>
        <taxon>Duplodnaviria</taxon>
        <taxon>Heunggongvirae</taxon>
        <taxon>Uroviricota</taxon>
        <taxon>Caudoviricetes</taxon>
        <taxon>Pantevenvirales</taxon>
        <taxon>Straboviridae</taxon>
        <taxon>Tevenvirinae</taxon>
        <taxon>Gelderlandvirus</taxon>
        <taxon>Gelderlandvirus cgg41</taxon>
    </lineage>
</organism>
<accession>A0A1B0VVJ2</accession>
<protein>
    <submittedName>
        <fullName evidence="1">Uncharacterized protein</fullName>
    </submittedName>
</protein>
<evidence type="ECO:0000313" key="2">
    <source>
        <dbReference type="Proteomes" id="UP000204511"/>
    </source>
</evidence>
<keyword evidence="2" id="KW-1185">Reference proteome</keyword>
<proteinExistence type="predicted"/>
<dbReference type="EMBL" id="KU867307">
    <property type="protein sequence ID" value="ANA49475.1"/>
    <property type="molecule type" value="Genomic_DNA"/>
</dbReference>
<dbReference type="KEGG" id="vg:29060445"/>
<reference evidence="2" key="1">
    <citation type="submission" date="2016-03" db="EMBL/GenBank/DDBJ databases">
        <authorList>
            <person name="Cucic S."/>
            <person name="Anany H."/>
            <person name="Brovko L."/>
            <person name="Kropinski A.M."/>
            <person name="Griffiths M.W."/>
        </authorList>
    </citation>
    <scope>NUCLEOTIDE SEQUENCE [LARGE SCALE GENOMIC DNA]</scope>
</reference>
<gene>
    <name evidence="1" type="ORF">CGG41_120</name>
</gene>